<dbReference type="Gramene" id="rna-AYBTSS11_LOCUS28847">
    <property type="protein sequence ID" value="CAJ1976707.1"/>
    <property type="gene ID" value="gene-AYBTSS11_LOCUS28847"/>
</dbReference>
<reference evidence="1" key="1">
    <citation type="submission" date="2023-10" db="EMBL/GenBank/DDBJ databases">
        <authorList>
            <person name="Domelevo Entfellner J.-B."/>
        </authorList>
    </citation>
    <scope>NUCLEOTIDE SEQUENCE</scope>
</reference>
<name>A0AA86W1I9_9FABA</name>
<dbReference type="AlphaFoldDB" id="A0AA86W1I9"/>
<accession>A0AA86W1I9</accession>
<dbReference type="Proteomes" id="UP001189624">
    <property type="component" value="Chromosome 10"/>
</dbReference>
<evidence type="ECO:0000313" key="2">
    <source>
        <dbReference type="Proteomes" id="UP001189624"/>
    </source>
</evidence>
<gene>
    <name evidence="1" type="ORF">AYBTSS11_LOCUS28847</name>
</gene>
<evidence type="ECO:0000313" key="1">
    <source>
        <dbReference type="EMBL" id="CAJ1976707.1"/>
    </source>
</evidence>
<organism evidence="1 2">
    <name type="scientific">Sphenostylis stenocarpa</name>
    <dbReference type="NCBI Taxonomy" id="92480"/>
    <lineage>
        <taxon>Eukaryota</taxon>
        <taxon>Viridiplantae</taxon>
        <taxon>Streptophyta</taxon>
        <taxon>Embryophyta</taxon>
        <taxon>Tracheophyta</taxon>
        <taxon>Spermatophyta</taxon>
        <taxon>Magnoliopsida</taxon>
        <taxon>eudicotyledons</taxon>
        <taxon>Gunneridae</taxon>
        <taxon>Pentapetalae</taxon>
        <taxon>rosids</taxon>
        <taxon>fabids</taxon>
        <taxon>Fabales</taxon>
        <taxon>Fabaceae</taxon>
        <taxon>Papilionoideae</taxon>
        <taxon>50 kb inversion clade</taxon>
        <taxon>NPAAA clade</taxon>
        <taxon>indigoferoid/millettioid clade</taxon>
        <taxon>Phaseoleae</taxon>
        <taxon>Sphenostylis</taxon>
    </lineage>
</organism>
<keyword evidence="2" id="KW-1185">Reference proteome</keyword>
<proteinExistence type="predicted"/>
<sequence length="65" mass="7497">MEWCHVRSGVEAASLHVVGLWTWMSTLVRSKERSFMIPFHGSVCVVEAHQMEFIIMLKPCTHPIE</sequence>
<protein>
    <submittedName>
        <fullName evidence="1">Uncharacterized protein</fullName>
    </submittedName>
</protein>
<dbReference type="EMBL" id="OY731407">
    <property type="protein sequence ID" value="CAJ1976707.1"/>
    <property type="molecule type" value="Genomic_DNA"/>
</dbReference>